<dbReference type="InterPro" id="IPR001789">
    <property type="entry name" value="Sig_transdc_resp-reg_receiver"/>
</dbReference>
<name>A0A5C6VB34_9FLAO</name>
<keyword evidence="1" id="KW-0597">Phosphoprotein</keyword>
<dbReference type="AlphaFoldDB" id="A0A5C6VB34"/>
<dbReference type="SUPFAM" id="SSF52172">
    <property type="entry name" value="CheY-like"/>
    <property type="match status" value="1"/>
</dbReference>
<feature type="domain" description="Response regulatory" evidence="2">
    <location>
        <begin position="7"/>
        <end position="135"/>
    </location>
</feature>
<dbReference type="OrthoDB" id="673128at2"/>
<protein>
    <submittedName>
        <fullName evidence="3">Response regulator</fullName>
    </submittedName>
</protein>
<dbReference type="SMART" id="SM00448">
    <property type="entry name" value="REC"/>
    <property type="match status" value="1"/>
</dbReference>
<comment type="caution">
    <text evidence="3">The sequence shown here is derived from an EMBL/GenBank/DDBJ whole genome shotgun (WGS) entry which is preliminary data.</text>
</comment>
<dbReference type="InterPro" id="IPR052893">
    <property type="entry name" value="TCS_response_regulator"/>
</dbReference>
<evidence type="ECO:0000313" key="3">
    <source>
        <dbReference type="EMBL" id="TXC82140.1"/>
    </source>
</evidence>
<proteinExistence type="predicted"/>
<evidence type="ECO:0000259" key="2">
    <source>
        <dbReference type="PROSITE" id="PS50110"/>
    </source>
</evidence>
<keyword evidence="4" id="KW-1185">Reference proteome</keyword>
<organism evidence="3 4">
    <name type="scientific">Luteibaculum oceani</name>
    <dbReference type="NCBI Taxonomy" id="1294296"/>
    <lineage>
        <taxon>Bacteria</taxon>
        <taxon>Pseudomonadati</taxon>
        <taxon>Bacteroidota</taxon>
        <taxon>Flavobacteriia</taxon>
        <taxon>Flavobacteriales</taxon>
        <taxon>Luteibaculaceae</taxon>
        <taxon>Luteibaculum</taxon>
    </lineage>
</organism>
<evidence type="ECO:0000256" key="1">
    <source>
        <dbReference type="PROSITE-ProRule" id="PRU00169"/>
    </source>
</evidence>
<dbReference type="Proteomes" id="UP000321168">
    <property type="component" value="Unassembled WGS sequence"/>
</dbReference>
<dbReference type="RefSeq" id="WP_147013375.1">
    <property type="nucleotide sequence ID" value="NZ_VORB01000002.1"/>
</dbReference>
<evidence type="ECO:0000313" key="4">
    <source>
        <dbReference type="Proteomes" id="UP000321168"/>
    </source>
</evidence>
<dbReference type="PANTHER" id="PTHR44520">
    <property type="entry name" value="RESPONSE REGULATOR RCP1-RELATED"/>
    <property type="match status" value="1"/>
</dbReference>
<dbReference type="Gene3D" id="3.40.50.2300">
    <property type="match status" value="1"/>
</dbReference>
<dbReference type="GO" id="GO:0000160">
    <property type="term" value="P:phosphorelay signal transduction system"/>
    <property type="evidence" value="ECO:0007669"/>
    <property type="project" value="InterPro"/>
</dbReference>
<dbReference type="InterPro" id="IPR011006">
    <property type="entry name" value="CheY-like_superfamily"/>
</dbReference>
<sequence length="135" mass="15507">MSELGKKIWLVDDDPVYQSLTIHLFEMEGSNSQLEVYSNGLEAIQCLESRLKSGEELPKVILLDLFMPVMDGWGFLEEFDNQITQSLKDQNIIIYVISSTIDPDDISRAKSNKCVRDFFIKPIRREELFKVANCA</sequence>
<dbReference type="Pfam" id="PF00072">
    <property type="entry name" value="Response_reg"/>
    <property type="match status" value="1"/>
</dbReference>
<dbReference type="PROSITE" id="PS50110">
    <property type="entry name" value="RESPONSE_REGULATORY"/>
    <property type="match status" value="1"/>
</dbReference>
<gene>
    <name evidence="3" type="ORF">FRX97_03335</name>
</gene>
<accession>A0A5C6VB34</accession>
<dbReference type="PANTHER" id="PTHR44520:SF2">
    <property type="entry name" value="RESPONSE REGULATOR RCP1"/>
    <property type="match status" value="1"/>
</dbReference>
<feature type="modified residue" description="4-aspartylphosphate" evidence="1">
    <location>
        <position position="64"/>
    </location>
</feature>
<reference evidence="3 4" key="1">
    <citation type="submission" date="2019-08" db="EMBL/GenBank/DDBJ databases">
        <title>Genome of Luteibaculum oceani JCM 18817.</title>
        <authorList>
            <person name="Bowman J.P."/>
        </authorList>
    </citation>
    <scope>NUCLEOTIDE SEQUENCE [LARGE SCALE GENOMIC DNA]</scope>
    <source>
        <strain evidence="3 4">JCM 18817</strain>
    </source>
</reference>
<dbReference type="EMBL" id="VORB01000002">
    <property type="protein sequence ID" value="TXC82140.1"/>
    <property type="molecule type" value="Genomic_DNA"/>
</dbReference>